<gene>
    <name evidence="3" type="ORF">CEPID_05040</name>
</gene>
<sequence>MAVNNLLKAGMESLSIPRDALRLALRHAPALISVLCVALGLRSAVLWLAVVVSDHSPFAATLLVPFAPLAVMCGLIIALWIMQPSLPFLSNAIKTPGSYLNTTRLLTIGGLLIPFLTVYSSNGLLKEDVRSFIYDATLDESVNNFLFTDFSRVIIDDTRLTLILIITVLLIRKAIGYFGLGERGFGFASLSAYLETLWMVTLSAMLTTNVDKFQEWLMTRAVVAPAYHNFLEAKAIVIENAGLLGKAYVAAGTIAGKLDDVIVVPLAWLTLGAVLFGTTLAPKATSSASDSPTKGSPRHAKRSRRAMRVTTAQARELLDTAAQPIAGPIKLAWQGVQKLAVAGIVPMIVFCLIFILCSLAELGTVYAARAIIGPQPLLKSAALWPYVSNVARLAYFFVALPLLAAAVDRYLRHSYADDAAQTAEDKLVNA</sequence>
<evidence type="ECO:0000256" key="1">
    <source>
        <dbReference type="SAM" id="MobiDB-lite"/>
    </source>
</evidence>
<keyword evidence="4" id="KW-1185">Reference proteome</keyword>
<feature type="compositionally biased region" description="Basic residues" evidence="1">
    <location>
        <begin position="296"/>
        <end position="305"/>
    </location>
</feature>
<dbReference type="KEGG" id="cei:CEPID_05040"/>
<name>A0A0G3GVJ1_9CORY</name>
<keyword evidence="2" id="KW-0472">Membrane</keyword>
<feature type="transmembrane region" description="Helical" evidence="2">
    <location>
        <begin position="102"/>
        <end position="120"/>
    </location>
</feature>
<evidence type="ECO:0000313" key="4">
    <source>
        <dbReference type="Proteomes" id="UP000035368"/>
    </source>
</evidence>
<keyword evidence="2" id="KW-0812">Transmembrane</keyword>
<feature type="region of interest" description="Disordered" evidence="1">
    <location>
        <begin position="283"/>
        <end position="305"/>
    </location>
</feature>
<protein>
    <submittedName>
        <fullName evidence="3">Uncharacterized protein</fullName>
    </submittedName>
</protein>
<reference evidence="3 4" key="1">
    <citation type="submission" date="2015-05" db="EMBL/GenBank/DDBJ databases">
        <title>Complete genome sequence of Corynebacterium epidermidicanis DSM 45586, isolated from the skin of a dog suffering from pruritus.</title>
        <authorList>
            <person name="Ruckert C."/>
            <person name="Albersmeier A."/>
            <person name="Winkler A."/>
            <person name="Tauch A."/>
        </authorList>
    </citation>
    <scope>NUCLEOTIDE SEQUENCE [LARGE SCALE GENOMIC DNA]</scope>
    <source>
        <strain evidence="3 4">DSM 45586</strain>
    </source>
</reference>
<dbReference type="AlphaFoldDB" id="A0A0G3GVJ1"/>
<proteinExistence type="predicted"/>
<feature type="transmembrane region" description="Helical" evidence="2">
    <location>
        <begin position="62"/>
        <end position="82"/>
    </location>
</feature>
<evidence type="ECO:0000256" key="2">
    <source>
        <dbReference type="SAM" id="Phobius"/>
    </source>
</evidence>
<feature type="transmembrane region" description="Helical" evidence="2">
    <location>
        <begin position="30"/>
        <end position="50"/>
    </location>
</feature>
<dbReference type="Proteomes" id="UP000035368">
    <property type="component" value="Chromosome"/>
</dbReference>
<feature type="transmembrane region" description="Helical" evidence="2">
    <location>
        <begin position="339"/>
        <end position="366"/>
    </location>
</feature>
<feature type="transmembrane region" description="Helical" evidence="2">
    <location>
        <begin position="192"/>
        <end position="210"/>
    </location>
</feature>
<feature type="compositionally biased region" description="Polar residues" evidence="1">
    <location>
        <begin position="284"/>
        <end position="294"/>
    </location>
</feature>
<keyword evidence="2" id="KW-1133">Transmembrane helix</keyword>
<organism evidence="3 4">
    <name type="scientific">Corynebacterium epidermidicanis</name>
    <dbReference type="NCBI Taxonomy" id="1050174"/>
    <lineage>
        <taxon>Bacteria</taxon>
        <taxon>Bacillati</taxon>
        <taxon>Actinomycetota</taxon>
        <taxon>Actinomycetes</taxon>
        <taxon>Mycobacteriales</taxon>
        <taxon>Corynebacteriaceae</taxon>
        <taxon>Corynebacterium</taxon>
    </lineage>
</organism>
<feature type="transmembrane region" description="Helical" evidence="2">
    <location>
        <begin position="386"/>
        <end position="407"/>
    </location>
</feature>
<evidence type="ECO:0000313" key="3">
    <source>
        <dbReference type="EMBL" id="AKK02877.1"/>
    </source>
</evidence>
<accession>A0A0G3GVJ1</accession>
<feature type="transmembrane region" description="Helical" evidence="2">
    <location>
        <begin position="160"/>
        <end position="180"/>
    </location>
</feature>
<dbReference type="EMBL" id="CP011541">
    <property type="protein sequence ID" value="AKK02877.1"/>
    <property type="molecule type" value="Genomic_DNA"/>
</dbReference>
<dbReference type="PATRIC" id="fig|1050174.4.peg.1020"/>